<proteinExistence type="inferred from homology"/>
<dbReference type="SUPFAM" id="SSF46894">
    <property type="entry name" value="C-terminal effector domain of the bipartite response regulators"/>
    <property type="match status" value="1"/>
</dbReference>
<keyword evidence="4 6" id="KW-0238">DNA-binding</keyword>
<dbReference type="GO" id="GO:0000160">
    <property type="term" value="P:phosphorelay signal transduction system"/>
    <property type="evidence" value="ECO:0007669"/>
    <property type="project" value="UniProtKB-KW"/>
</dbReference>
<sequence length="269" mass="29291">MGEGTAEGTTGSTSHGLRCEVLGPLRALRDGTQIPLGPPKQRAVLAVLLLQEGRPISYDALVEAVWGGAPPAHVRNLVQKYVSGLRRALGEGPELSWTGAGYRFTGVRIDDLAERRHLVDEALAARDAGEVGRAVELARRAEEMWRGEFAEGLQAPYLAAERLRWAEKRLTVLEALLEGEIALGRSFEYVHELVRLVAAHPLRERLVELLMLALCRTGRPSDALAAYEAARRRLADALGADPGPALRSLHARVLRQDPELLPSPPVPVP</sequence>
<dbReference type="SMART" id="SM00862">
    <property type="entry name" value="Trans_reg_C"/>
    <property type="match status" value="1"/>
</dbReference>
<keyword evidence="5" id="KW-0804">Transcription</keyword>
<dbReference type="PANTHER" id="PTHR35807:SF1">
    <property type="entry name" value="TRANSCRIPTIONAL REGULATOR REDD"/>
    <property type="match status" value="1"/>
</dbReference>
<dbReference type="InterPro" id="IPR036388">
    <property type="entry name" value="WH-like_DNA-bd_sf"/>
</dbReference>
<dbReference type="PANTHER" id="PTHR35807">
    <property type="entry name" value="TRANSCRIPTIONAL REGULATOR REDD-RELATED"/>
    <property type="match status" value="1"/>
</dbReference>
<feature type="domain" description="OmpR/PhoB-type" evidence="7">
    <location>
        <begin position="8"/>
        <end position="106"/>
    </location>
</feature>
<gene>
    <name evidence="8" type="ORF">ADL12_29600</name>
</gene>
<accession>A0A101JJN4</accession>
<reference evidence="9" key="1">
    <citation type="submission" date="2015-10" db="EMBL/GenBank/DDBJ databases">
        <authorList>
            <person name="Ju K.-S."/>
            <person name="Doroghazi J.R."/>
            <person name="Metcalf W.W."/>
        </authorList>
    </citation>
    <scope>NUCLEOTIDE SEQUENCE [LARGE SCALE GENOMIC DNA]</scope>
    <source>
        <strain evidence="9">NRRL 3151</strain>
    </source>
</reference>
<dbReference type="InterPro" id="IPR051677">
    <property type="entry name" value="AfsR-DnrI-RedD_regulator"/>
</dbReference>
<comment type="caution">
    <text evidence="8">The sequence shown here is derived from an EMBL/GenBank/DDBJ whole genome shotgun (WGS) entry which is preliminary data.</text>
</comment>
<evidence type="ECO:0000256" key="4">
    <source>
        <dbReference type="ARBA" id="ARBA00023125"/>
    </source>
</evidence>
<dbReference type="EMBL" id="LLZG01000346">
    <property type="protein sequence ID" value="KUL28066.1"/>
    <property type="molecule type" value="Genomic_DNA"/>
</dbReference>
<organism evidence="8 9">
    <name type="scientific">Streptomyces regalis</name>
    <dbReference type="NCBI Taxonomy" id="68262"/>
    <lineage>
        <taxon>Bacteria</taxon>
        <taxon>Bacillati</taxon>
        <taxon>Actinomycetota</taxon>
        <taxon>Actinomycetes</taxon>
        <taxon>Kitasatosporales</taxon>
        <taxon>Streptomycetaceae</taxon>
        <taxon>Streptomyces</taxon>
    </lineage>
</organism>
<dbReference type="CDD" id="cd15831">
    <property type="entry name" value="BTAD"/>
    <property type="match status" value="1"/>
</dbReference>
<dbReference type="GO" id="GO:0006355">
    <property type="term" value="P:regulation of DNA-templated transcription"/>
    <property type="evidence" value="ECO:0007669"/>
    <property type="project" value="InterPro"/>
</dbReference>
<dbReference type="InterPro" id="IPR011990">
    <property type="entry name" value="TPR-like_helical_dom_sf"/>
</dbReference>
<evidence type="ECO:0000256" key="6">
    <source>
        <dbReference type="PROSITE-ProRule" id="PRU01091"/>
    </source>
</evidence>
<keyword evidence="3" id="KW-0805">Transcription regulation</keyword>
<name>A0A101JJN4_9ACTN</name>
<keyword evidence="2" id="KW-0902">Two-component regulatory system</keyword>
<evidence type="ECO:0000256" key="5">
    <source>
        <dbReference type="ARBA" id="ARBA00023163"/>
    </source>
</evidence>
<dbReference type="GO" id="GO:0003677">
    <property type="term" value="F:DNA binding"/>
    <property type="evidence" value="ECO:0007669"/>
    <property type="project" value="UniProtKB-UniRule"/>
</dbReference>
<keyword evidence="9" id="KW-1185">Reference proteome</keyword>
<dbReference type="SMART" id="SM01043">
    <property type="entry name" value="BTAD"/>
    <property type="match status" value="1"/>
</dbReference>
<dbReference type="Gene3D" id="1.25.40.10">
    <property type="entry name" value="Tetratricopeptide repeat domain"/>
    <property type="match status" value="1"/>
</dbReference>
<dbReference type="AlphaFoldDB" id="A0A101JJN4"/>
<dbReference type="InterPro" id="IPR016032">
    <property type="entry name" value="Sig_transdc_resp-reg_C-effctor"/>
</dbReference>
<feature type="DNA-binding region" description="OmpR/PhoB-type" evidence="6">
    <location>
        <begin position="8"/>
        <end position="106"/>
    </location>
</feature>
<evidence type="ECO:0000256" key="2">
    <source>
        <dbReference type="ARBA" id="ARBA00023012"/>
    </source>
</evidence>
<dbReference type="Proteomes" id="UP000053923">
    <property type="component" value="Unassembled WGS sequence"/>
</dbReference>
<dbReference type="InterPro" id="IPR005158">
    <property type="entry name" value="BTAD"/>
</dbReference>
<dbReference type="PROSITE" id="PS51755">
    <property type="entry name" value="OMPR_PHOB"/>
    <property type="match status" value="1"/>
</dbReference>
<comment type="similarity">
    <text evidence="1">Belongs to the AfsR/DnrI/RedD regulatory family.</text>
</comment>
<dbReference type="InterPro" id="IPR001867">
    <property type="entry name" value="OmpR/PhoB-type_DNA-bd"/>
</dbReference>
<dbReference type="Gene3D" id="1.10.10.10">
    <property type="entry name" value="Winged helix-like DNA-binding domain superfamily/Winged helix DNA-binding domain"/>
    <property type="match status" value="1"/>
</dbReference>
<evidence type="ECO:0000313" key="8">
    <source>
        <dbReference type="EMBL" id="KUL28066.1"/>
    </source>
</evidence>
<dbReference type="Pfam" id="PF03704">
    <property type="entry name" value="BTAD"/>
    <property type="match status" value="1"/>
</dbReference>
<evidence type="ECO:0000256" key="3">
    <source>
        <dbReference type="ARBA" id="ARBA00023015"/>
    </source>
</evidence>
<evidence type="ECO:0000313" key="9">
    <source>
        <dbReference type="Proteomes" id="UP000053923"/>
    </source>
</evidence>
<dbReference type="SUPFAM" id="SSF48452">
    <property type="entry name" value="TPR-like"/>
    <property type="match status" value="1"/>
</dbReference>
<protein>
    <recommendedName>
        <fullName evidence="7">OmpR/PhoB-type domain-containing protein</fullName>
    </recommendedName>
</protein>
<dbReference type="Pfam" id="PF00486">
    <property type="entry name" value="Trans_reg_C"/>
    <property type="match status" value="1"/>
</dbReference>
<evidence type="ECO:0000259" key="7">
    <source>
        <dbReference type="PROSITE" id="PS51755"/>
    </source>
</evidence>
<evidence type="ECO:0000256" key="1">
    <source>
        <dbReference type="ARBA" id="ARBA00005820"/>
    </source>
</evidence>